<evidence type="ECO:0000313" key="3">
    <source>
        <dbReference type="EMBL" id="RFP80482.1"/>
    </source>
</evidence>
<dbReference type="PANTHER" id="PTHR44520">
    <property type="entry name" value="RESPONSE REGULATOR RCP1-RELATED"/>
    <property type="match status" value="1"/>
</dbReference>
<dbReference type="PROSITE" id="PS50110">
    <property type="entry name" value="RESPONSE_REGULATORY"/>
    <property type="match status" value="1"/>
</dbReference>
<evidence type="ECO:0000313" key="4">
    <source>
        <dbReference type="Proteomes" id="UP000261931"/>
    </source>
</evidence>
<dbReference type="AlphaFoldDB" id="A0A372EM64"/>
<feature type="domain" description="Response regulatory" evidence="2">
    <location>
        <begin position="4"/>
        <end position="128"/>
    </location>
</feature>
<protein>
    <submittedName>
        <fullName evidence="3">Response regulator</fullName>
    </submittedName>
</protein>
<dbReference type="InterPro" id="IPR052893">
    <property type="entry name" value="TCS_response_regulator"/>
</dbReference>
<proteinExistence type="predicted"/>
<accession>A0A372EM64</accession>
<keyword evidence="1" id="KW-0597">Phosphoprotein</keyword>
<dbReference type="PANTHER" id="PTHR44520:SF2">
    <property type="entry name" value="RESPONSE REGULATOR RCP1"/>
    <property type="match status" value="1"/>
</dbReference>
<dbReference type="Pfam" id="PF00072">
    <property type="entry name" value="Response_reg"/>
    <property type="match status" value="1"/>
</dbReference>
<dbReference type="SUPFAM" id="SSF52172">
    <property type="entry name" value="CheY-like"/>
    <property type="match status" value="1"/>
</dbReference>
<dbReference type="GO" id="GO:0000160">
    <property type="term" value="P:phosphorelay signal transduction system"/>
    <property type="evidence" value="ECO:0007669"/>
    <property type="project" value="InterPro"/>
</dbReference>
<dbReference type="SMART" id="SM00448">
    <property type="entry name" value="REC"/>
    <property type="match status" value="1"/>
</dbReference>
<dbReference type="Gene3D" id="3.40.50.2300">
    <property type="match status" value="1"/>
</dbReference>
<evidence type="ECO:0000256" key="1">
    <source>
        <dbReference type="PROSITE-ProRule" id="PRU00169"/>
    </source>
</evidence>
<dbReference type="InterPro" id="IPR001789">
    <property type="entry name" value="Sig_transdc_resp-reg_receiver"/>
</dbReference>
<keyword evidence="4" id="KW-1185">Reference proteome</keyword>
<organism evidence="3 4">
    <name type="scientific">Hydrogenophaga borbori</name>
    <dbReference type="NCBI Taxonomy" id="2294117"/>
    <lineage>
        <taxon>Bacteria</taxon>
        <taxon>Pseudomonadati</taxon>
        <taxon>Pseudomonadota</taxon>
        <taxon>Betaproteobacteria</taxon>
        <taxon>Burkholderiales</taxon>
        <taxon>Comamonadaceae</taxon>
        <taxon>Hydrogenophaga</taxon>
    </lineage>
</organism>
<comment type="caution">
    <text evidence="3">The sequence shown here is derived from an EMBL/GenBank/DDBJ whole genome shotgun (WGS) entry which is preliminary data.</text>
</comment>
<dbReference type="Proteomes" id="UP000261931">
    <property type="component" value="Unassembled WGS sequence"/>
</dbReference>
<name>A0A372EM64_9BURK</name>
<sequence>MPRRVMMVDDSDSDLLFTRLALQRCGVPCEVLGFERAQDALDHLAASPDHGVDLILLDINMPVMDGFAFLEAFEALPPAHRGSAVVAMLSSSSDPADRARAGGFHSVKGYLTKPLGKAEAAAVLQDVAA</sequence>
<dbReference type="RefSeq" id="WP_070401118.1">
    <property type="nucleotide sequence ID" value="NZ_JBBCKC010000016.1"/>
</dbReference>
<evidence type="ECO:0000259" key="2">
    <source>
        <dbReference type="PROSITE" id="PS50110"/>
    </source>
</evidence>
<gene>
    <name evidence="3" type="ORF">DY262_08595</name>
</gene>
<dbReference type="EMBL" id="QVLS01000003">
    <property type="protein sequence ID" value="RFP80482.1"/>
    <property type="molecule type" value="Genomic_DNA"/>
</dbReference>
<reference evidence="3 4" key="1">
    <citation type="submission" date="2018-08" db="EMBL/GenBank/DDBJ databases">
        <title>Hydrogenophaga sp. LA-38 isolated from sludge.</title>
        <authorList>
            <person name="Im W.-T."/>
        </authorList>
    </citation>
    <scope>NUCLEOTIDE SEQUENCE [LARGE SCALE GENOMIC DNA]</scope>
    <source>
        <strain evidence="3 4">LA-38</strain>
    </source>
</reference>
<feature type="modified residue" description="4-aspartylphosphate" evidence="1">
    <location>
        <position position="58"/>
    </location>
</feature>
<dbReference type="InterPro" id="IPR011006">
    <property type="entry name" value="CheY-like_superfamily"/>
</dbReference>